<reference evidence="1 2" key="1">
    <citation type="submission" date="2018-06" db="EMBL/GenBank/DDBJ databases">
        <title>Comparative genomics of Brasilonema spp. strains.</title>
        <authorList>
            <person name="Alvarenga D.O."/>
            <person name="Fiore M.F."/>
            <person name="Varani A.M."/>
        </authorList>
    </citation>
    <scope>NUCLEOTIDE SEQUENCE [LARGE SCALE GENOMIC DNA]</scope>
    <source>
        <strain evidence="1 2">CENA114</strain>
    </source>
</reference>
<proteinExistence type="predicted"/>
<dbReference type="Proteomes" id="UP000503129">
    <property type="component" value="Chromosome"/>
</dbReference>
<evidence type="ECO:0000313" key="1">
    <source>
        <dbReference type="EMBL" id="QDL12387.1"/>
    </source>
</evidence>
<sequence>MSAKKYGKNFSQKAIPLLLILQTILICVKAENRIHQGDSTIEVLIWMINQYIPVLKQASRLKDKDKNDKQNKCAGDIKN</sequence>
<dbReference type="AlphaFoldDB" id="A0A856MS14"/>
<name>A0A856MS14_9CYAN</name>
<dbReference type="RefSeq" id="WP_169267440.1">
    <property type="nucleotide sequence ID" value="NZ_CAWOXK010000001.1"/>
</dbReference>
<dbReference type="EMBL" id="CP030118">
    <property type="protein sequence ID" value="QDL12387.1"/>
    <property type="molecule type" value="Genomic_DNA"/>
</dbReference>
<dbReference type="KEGG" id="bsen:DP114_23080"/>
<organism evidence="1 2">
    <name type="scientific">Brasilonema sennae CENA114</name>
    <dbReference type="NCBI Taxonomy" id="415709"/>
    <lineage>
        <taxon>Bacteria</taxon>
        <taxon>Bacillati</taxon>
        <taxon>Cyanobacteriota</taxon>
        <taxon>Cyanophyceae</taxon>
        <taxon>Nostocales</taxon>
        <taxon>Scytonemataceae</taxon>
        <taxon>Brasilonema</taxon>
        <taxon>Bromeliae group (in: Brasilonema)</taxon>
    </lineage>
</organism>
<accession>A0A856MS14</accession>
<evidence type="ECO:0000313" key="2">
    <source>
        <dbReference type="Proteomes" id="UP000503129"/>
    </source>
</evidence>
<protein>
    <submittedName>
        <fullName evidence="1">Uncharacterized protein</fullName>
    </submittedName>
</protein>
<gene>
    <name evidence="1" type="ORF">DP114_23080</name>
</gene>
<keyword evidence="2" id="KW-1185">Reference proteome</keyword>